<evidence type="ECO:0000313" key="3">
    <source>
        <dbReference type="EMBL" id="AEV72321.1"/>
    </source>
</evidence>
<sequence>MLVGARVGPETAGIDVGSLIQATLAGTARKSEGFALRSQNGLPNGVVYEMNRRRAMQIAGLGALAATMSVPVANAQPSDTDYRFEDDFDGPAGSAPDFSKWEPAYERESMEDPTFWELPGNVGQYRDSRENLFLDGNSNLVLRAAKDGDTYYSGKLFGKYRGGINTTWEARVKFDCLTPGCWPAWYLANNDPAHGGEVDIIEWYGNGSWAPGTTVHANLNGGEHVSHTIAPDSAWHRWRAQWTDAGISFWLDHTEGASPYFTVTPDSLPNYQFNNPGFTLFPILGLAVAGSGGGDPSGGSYPAEMLVDWVRVW</sequence>
<dbReference type="PATRIC" id="fig|710685.3.peg.1714"/>
<dbReference type="SUPFAM" id="SSF49899">
    <property type="entry name" value="Concanavalin A-like lectins/glucanases"/>
    <property type="match status" value="1"/>
</dbReference>
<dbReference type="InterPro" id="IPR050546">
    <property type="entry name" value="Glycosyl_Hydrlase_16"/>
</dbReference>
<dbReference type="Pfam" id="PF00722">
    <property type="entry name" value="Glyco_hydro_16"/>
    <property type="match status" value="1"/>
</dbReference>
<dbReference type="AlphaFoldDB" id="G8RK96"/>
<protein>
    <submittedName>
        <fullName evidence="3">Beta-glucanase/beta-glucan synthetase</fullName>
    </submittedName>
</protein>
<dbReference type="GO" id="GO:0004553">
    <property type="term" value="F:hydrolase activity, hydrolyzing O-glycosyl compounds"/>
    <property type="evidence" value="ECO:0007669"/>
    <property type="project" value="InterPro"/>
</dbReference>
<accession>G8RK96</accession>
<dbReference type="PANTHER" id="PTHR10963:SF55">
    <property type="entry name" value="GLYCOSIDE HYDROLASE FAMILY 16 PROTEIN"/>
    <property type="match status" value="1"/>
</dbReference>
<feature type="domain" description="GH16" evidence="2">
    <location>
        <begin position="63"/>
        <end position="313"/>
    </location>
</feature>
<dbReference type="KEGG" id="mrh:MycrhN_1707"/>
<proteinExistence type="inferred from homology"/>
<keyword evidence="4" id="KW-1185">Reference proteome</keyword>
<dbReference type="Proteomes" id="UP000005442">
    <property type="component" value="Chromosome"/>
</dbReference>
<evidence type="ECO:0000313" key="4">
    <source>
        <dbReference type="Proteomes" id="UP000005442"/>
    </source>
</evidence>
<reference evidence="3 4" key="1">
    <citation type="submission" date="2011-12" db="EMBL/GenBank/DDBJ databases">
        <title>Complete sequence of Mycobacterium rhodesiae NBB3.</title>
        <authorList>
            <consortium name="US DOE Joint Genome Institute"/>
            <person name="Lucas S."/>
            <person name="Han J."/>
            <person name="Lapidus A."/>
            <person name="Cheng J.-F."/>
            <person name="Goodwin L."/>
            <person name="Pitluck S."/>
            <person name="Peters L."/>
            <person name="Mikhailova N."/>
            <person name="Gu W."/>
            <person name="Detter J.C."/>
            <person name="Han C."/>
            <person name="Tapia R."/>
            <person name="Land M."/>
            <person name="Hauser L."/>
            <person name="Kyrpides N."/>
            <person name="Ivanova N."/>
            <person name="Pagani I."/>
            <person name="Mattes T."/>
            <person name="Holmes A."/>
            <person name="Rutledge P."/>
            <person name="Paulsen I."/>
            <person name="Coleman N."/>
            <person name="Woyke T."/>
        </authorList>
    </citation>
    <scope>NUCLEOTIDE SEQUENCE [LARGE SCALE GENOMIC DNA]</scope>
    <source>
        <strain evidence="3 4">NBB3</strain>
    </source>
</reference>
<dbReference type="eggNOG" id="COG2273">
    <property type="taxonomic scope" value="Bacteria"/>
</dbReference>
<dbReference type="STRING" id="710685.MycrhN_1707"/>
<dbReference type="InterPro" id="IPR000757">
    <property type="entry name" value="Beta-glucanase-like"/>
</dbReference>
<dbReference type="Gene3D" id="2.60.120.200">
    <property type="match status" value="1"/>
</dbReference>
<dbReference type="GO" id="GO:0005975">
    <property type="term" value="P:carbohydrate metabolic process"/>
    <property type="evidence" value="ECO:0007669"/>
    <property type="project" value="InterPro"/>
</dbReference>
<comment type="similarity">
    <text evidence="1">Belongs to the glycosyl hydrolase 16 family.</text>
</comment>
<name>G8RK96_MYCRN</name>
<dbReference type="PANTHER" id="PTHR10963">
    <property type="entry name" value="GLYCOSYL HYDROLASE-RELATED"/>
    <property type="match status" value="1"/>
</dbReference>
<evidence type="ECO:0000259" key="2">
    <source>
        <dbReference type="PROSITE" id="PS51762"/>
    </source>
</evidence>
<gene>
    <name evidence="3" type="ordered locus">MycrhN_1707</name>
</gene>
<dbReference type="EMBL" id="CP003169">
    <property type="protein sequence ID" value="AEV72321.1"/>
    <property type="molecule type" value="Genomic_DNA"/>
</dbReference>
<evidence type="ECO:0000256" key="1">
    <source>
        <dbReference type="ARBA" id="ARBA00006865"/>
    </source>
</evidence>
<dbReference type="InterPro" id="IPR013320">
    <property type="entry name" value="ConA-like_dom_sf"/>
</dbReference>
<dbReference type="PROSITE" id="PS51762">
    <property type="entry name" value="GH16_2"/>
    <property type="match status" value="1"/>
</dbReference>
<dbReference type="HOGENOM" id="CLU_091331_0_0_11"/>
<organism evidence="3 4">
    <name type="scientific">Mycolicibacterium rhodesiae (strain NBB3)</name>
    <name type="common">Mycobacterium rhodesiae</name>
    <dbReference type="NCBI Taxonomy" id="710685"/>
    <lineage>
        <taxon>Bacteria</taxon>
        <taxon>Bacillati</taxon>
        <taxon>Actinomycetota</taxon>
        <taxon>Actinomycetes</taxon>
        <taxon>Mycobacteriales</taxon>
        <taxon>Mycobacteriaceae</taxon>
        <taxon>Mycolicibacterium</taxon>
    </lineage>
</organism>
<dbReference type="CDD" id="cd08023">
    <property type="entry name" value="GH16_laminarinase_like"/>
    <property type="match status" value="1"/>
</dbReference>